<organism evidence="1">
    <name type="scientific">Siphoviridae sp. ctE6L85</name>
    <dbReference type="NCBI Taxonomy" id="2826202"/>
    <lineage>
        <taxon>Viruses</taxon>
        <taxon>Duplodnaviria</taxon>
        <taxon>Heunggongvirae</taxon>
        <taxon>Uroviricota</taxon>
        <taxon>Caudoviricetes</taxon>
    </lineage>
</organism>
<dbReference type="EMBL" id="BK015711">
    <property type="protein sequence ID" value="DAE21349.1"/>
    <property type="molecule type" value="Genomic_DNA"/>
</dbReference>
<proteinExistence type="predicted"/>
<sequence length="77" mass="9086">MEKIVMTNRTYYETGIETPEILGSGSSFSSIITTPDKNEAFQAYRSGNRNYLLRVTYDIDRPRKVERWDEEEKCWKA</sequence>
<accession>A0A8S5QRJ3</accession>
<name>A0A8S5QRJ3_9CAUD</name>
<reference evidence="1" key="1">
    <citation type="journal article" date="2021" name="Proc. Natl. Acad. Sci. U.S.A.">
        <title>A Catalog of Tens of Thousands of Viruses from Human Metagenomes Reveals Hidden Associations with Chronic Diseases.</title>
        <authorList>
            <person name="Tisza M.J."/>
            <person name="Buck C.B."/>
        </authorList>
    </citation>
    <scope>NUCLEOTIDE SEQUENCE</scope>
    <source>
        <strain evidence="1">CtE6L85</strain>
    </source>
</reference>
<evidence type="ECO:0000313" key="1">
    <source>
        <dbReference type="EMBL" id="DAE21349.1"/>
    </source>
</evidence>
<protein>
    <submittedName>
        <fullName evidence="1">Uncharacterized protein</fullName>
    </submittedName>
</protein>